<evidence type="ECO:0000313" key="4">
    <source>
        <dbReference type="EMBL" id="ORY29633.1"/>
    </source>
</evidence>
<dbReference type="OrthoDB" id="2591431at2759"/>
<keyword evidence="3" id="KW-0732">Signal</keyword>
<feature type="compositionally biased region" description="Polar residues" evidence="1">
    <location>
        <begin position="428"/>
        <end position="439"/>
    </location>
</feature>
<organism evidence="4 5">
    <name type="scientific">Naematelia encephala</name>
    <dbReference type="NCBI Taxonomy" id="71784"/>
    <lineage>
        <taxon>Eukaryota</taxon>
        <taxon>Fungi</taxon>
        <taxon>Dikarya</taxon>
        <taxon>Basidiomycota</taxon>
        <taxon>Agaricomycotina</taxon>
        <taxon>Tremellomycetes</taxon>
        <taxon>Tremellales</taxon>
        <taxon>Naemateliaceae</taxon>
        <taxon>Naematelia</taxon>
    </lineage>
</organism>
<keyword evidence="2" id="KW-0812">Transmembrane</keyword>
<feature type="transmembrane region" description="Helical" evidence="2">
    <location>
        <begin position="344"/>
        <end position="367"/>
    </location>
</feature>
<sequence>MRPPGLWMSVWVLVTSLMSMRGVEAGYISLNMTTPTQCGVSKIQWWGDHGPYHILLTPTTFVEHGYNLWLPSVENGTHAYNVTLRQPAGMQFLLTVWGASGIEYAGTTDVMTVGQPATGVAECFLSDEEILGQYTFSFNISDTSNGYPAQCSNLSMSWPSSLESNITGTVERRDITSNITAVVEGLLDKDPVLAQLDSSSSKDTGNTTKPPTMFGVIPLGNSFEIPITFPRSSKFAKDLPDSYLSDTPTTYTSHGETHLNWTVDLAKGTRFILVAGIGSEEQWASGGSSTMLTVGQGGAGCSGKEASGGGVPSVTAIGSTSATSQVSTAPADPGESKKQRNVNLIGTVLACVFSILATLIIVGICWFCRRRIQRRRAAQPQAAGSFATPNKNRPYEDDGQATPETQLDLISSRDASSARRGLAPLITGSGQPNSPSEFTPTIYDPFGDASGGRRGSLVPSRTVTFDDAESSPISSPVRGPDNVRDTPQRQSSSEDMLLPRLPRVSSPFDSSHSATRGPLRLHEVPRSDGDEDEEGDGDDVPELKRDILTMGEGTGTMSSSASGTTSSATGRRIRRRQDREGDVEYMVHRDAGRVSAPPGRVMELPPRYEEVDWEEGERERQTR</sequence>
<evidence type="ECO:0000313" key="5">
    <source>
        <dbReference type="Proteomes" id="UP000193986"/>
    </source>
</evidence>
<feature type="compositionally biased region" description="Polar residues" evidence="1">
    <location>
        <begin position="316"/>
        <end position="328"/>
    </location>
</feature>
<dbReference type="Proteomes" id="UP000193986">
    <property type="component" value="Unassembled WGS sequence"/>
</dbReference>
<protein>
    <submittedName>
        <fullName evidence="4">Uncharacterized protein</fullName>
    </submittedName>
</protein>
<evidence type="ECO:0000256" key="3">
    <source>
        <dbReference type="SAM" id="SignalP"/>
    </source>
</evidence>
<gene>
    <name evidence="4" type="ORF">BCR39DRAFT_588215</name>
</gene>
<comment type="caution">
    <text evidence="4">The sequence shown here is derived from an EMBL/GenBank/DDBJ whole genome shotgun (WGS) entry which is preliminary data.</text>
</comment>
<evidence type="ECO:0000256" key="1">
    <source>
        <dbReference type="SAM" id="MobiDB-lite"/>
    </source>
</evidence>
<evidence type="ECO:0000256" key="2">
    <source>
        <dbReference type="SAM" id="Phobius"/>
    </source>
</evidence>
<feature type="signal peptide" evidence="3">
    <location>
        <begin position="1"/>
        <end position="25"/>
    </location>
</feature>
<dbReference type="EMBL" id="MCFC01000024">
    <property type="protein sequence ID" value="ORY29633.1"/>
    <property type="molecule type" value="Genomic_DNA"/>
</dbReference>
<feature type="region of interest" description="Disordered" evidence="1">
    <location>
        <begin position="312"/>
        <end position="338"/>
    </location>
</feature>
<proteinExistence type="predicted"/>
<name>A0A1Y2B476_9TREE</name>
<feature type="compositionally biased region" description="Low complexity" evidence="1">
    <location>
        <begin position="549"/>
        <end position="570"/>
    </location>
</feature>
<feature type="chain" id="PRO_5012192272" evidence="3">
    <location>
        <begin position="26"/>
        <end position="623"/>
    </location>
</feature>
<reference evidence="4 5" key="1">
    <citation type="submission" date="2016-07" db="EMBL/GenBank/DDBJ databases">
        <title>Pervasive Adenine N6-methylation of Active Genes in Fungi.</title>
        <authorList>
            <consortium name="DOE Joint Genome Institute"/>
            <person name="Mondo S.J."/>
            <person name="Dannebaum R.O."/>
            <person name="Kuo R.C."/>
            <person name="Labutti K."/>
            <person name="Haridas S."/>
            <person name="Kuo A."/>
            <person name="Salamov A."/>
            <person name="Ahrendt S.R."/>
            <person name="Lipzen A."/>
            <person name="Sullivan W."/>
            <person name="Andreopoulos W.B."/>
            <person name="Clum A."/>
            <person name="Lindquist E."/>
            <person name="Daum C."/>
            <person name="Ramamoorthy G.K."/>
            <person name="Gryganskyi A."/>
            <person name="Culley D."/>
            <person name="Magnuson J.K."/>
            <person name="James T.Y."/>
            <person name="O'Malley M.A."/>
            <person name="Stajich J.E."/>
            <person name="Spatafora J.W."/>
            <person name="Visel A."/>
            <person name="Grigoriev I.V."/>
        </authorList>
    </citation>
    <scope>NUCLEOTIDE SEQUENCE [LARGE SCALE GENOMIC DNA]</scope>
    <source>
        <strain evidence="4 5">68-887.2</strain>
    </source>
</reference>
<feature type="region of interest" description="Disordered" evidence="1">
    <location>
        <begin position="423"/>
        <end position="623"/>
    </location>
</feature>
<feature type="compositionally biased region" description="Basic and acidic residues" evidence="1">
    <location>
        <begin position="577"/>
        <end position="592"/>
    </location>
</feature>
<dbReference type="AlphaFoldDB" id="A0A1Y2B476"/>
<dbReference type="InParanoid" id="A0A1Y2B476"/>
<keyword evidence="2" id="KW-0472">Membrane</keyword>
<keyword evidence="2" id="KW-1133">Transmembrane helix</keyword>
<keyword evidence="5" id="KW-1185">Reference proteome</keyword>
<feature type="compositionally biased region" description="Acidic residues" evidence="1">
    <location>
        <begin position="529"/>
        <end position="540"/>
    </location>
</feature>
<accession>A0A1Y2B476</accession>
<feature type="region of interest" description="Disordered" evidence="1">
    <location>
        <begin position="378"/>
        <end position="402"/>
    </location>
</feature>